<dbReference type="SUPFAM" id="SSF46785">
    <property type="entry name" value="Winged helix' DNA-binding domain"/>
    <property type="match status" value="1"/>
</dbReference>
<dbReference type="Proteomes" id="UP000002572">
    <property type="component" value="Chromosome"/>
</dbReference>
<dbReference type="PANTHER" id="PTHR30126">
    <property type="entry name" value="HTH-TYPE TRANSCRIPTIONAL REGULATOR"/>
    <property type="match status" value="1"/>
</dbReference>
<dbReference type="HOGENOM" id="CLU_039613_6_1_0"/>
<dbReference type="Gene3D" id="3.40.190.290">
    <property type="match status" value="1"/>
</dbReference>
<dbReference type="PRINTS" id="PR00039">
    <property type="entry name" value="HTHLYSR"/>
</dbReference>
<dbReference type="GO" id="GO:0003700">
    <property type="term" value="F:DNA-binding transcription factor activity"/>
    <property type="evidence" value="ECO:0007669"/>
    <property type="project" value="InterPro"/>
</dbReference>
<dbReference type="Pfam" id="PF03466">
    <property type="entry name" value="LysR_substrate"/>
    <property type="match status" value="1"/>
</dbReference>
<dbReference type="Pfam" id="PF00126">
    <property type="entry name" value="HTH_1"/>
    <property type="match status" value="1"/>
</dbReference>
<dbReference type="PROSITE" id="PS50931">
    <property type="entry name" value="HTH_LYSR"/>
    <property type="match status" value="1"/>
</dbReference>
<dbReference type="EMBL" id="CP002432">
    <property type="protein sequence ID" value="ADU66063.1"/>
    <property type="molecule type" value="Genomic_DNA"/>
</dbReference>
<gene>
    <name evidence="6" type="ordered locus">Selin_1328</name>
</gene>
<dbReference type="PANTHER" id="PTHR30126:SF40">
    <property type="entry name" value="HTH-TYPE TRANSCRIPTIONAL REGULATOR GLTR"/>
    <property type="match status" value="1"/>
</dbReference>
<dbReference type="STRING" id="653733.Selin_1328"/>
<evidence type="ECO:0000259" key="5">
    <source>
        <dbReference type="PROSITE" id="PS50931"/>
    </source>
</evidence>
<dbReference type="InterPro" id="IPR036388">
    <property type="entry name" value="WH-like_DNA-bd_sf"/>
</dbReference>
<dbReference type="FunFam" id="1.10.10.10:FF:000001">
    <property type="entry name" value="LysR family transcriptional regulator"/>
    <property type="match status" value="1"/>
</dbReference>
<reference evidence="6 7" key="1">
    <citation type="submission" date="2010-12" db="EMBL/GenBank/DDBJ databases">
        <title>Complete sequence of Desulfurispirillum indicum S5.</title>
        <authorList>
            <consortium name="US DOE Joint Genome Institute"/>
            <person name="Lucas S."/>
            <person name="Copeland A."/>
            <person name="Lapidus A."/>
            <person name="Cheng J.-F."/>
            <person name="Goodwin L."/>
            <person name="Pitluck S."/>
            <person name="Chertkov O."/>
            <person name="Held B."/>
            <person name="Detter J.C."/>
            <person name="Han C."/>
            <person name="Tapia R."/>
            <person name="Land M."/>
            <person name="Hauser L."/>
            <person name="Kyrpides N."/>
            <person name="Ivanova N."/>
            <person name="Mikhailova N."/>
            <person name="Haggblom M."/>
            <person name="Rauschenbach I."/>
            <person name="Bini E."/>
            <person name="Woyke T."/>
        </authorList>
    </citation>
    <scope>NUCLEOTIDE SEQUENCE [LARGE SCALE GENOMIC DNA]</scope>
    <source>
        <strain evidence="7">ATCC BAA-1389 / DSM 22839 / S5</strain>
    </source>
</reference>
<dbReference type="InterPro" id="IPR005119">
    <property type="entry name" value="LysR_subst-bd"/>
</dbReference>
<dbReference type="InParanoid" id="E6W5N2"/>
<evidence type="ECO:0000256" key="2">
    <source>
        <dbReference type="ARBA" id="ARBA00023015"/>
    </source>
</evidence>
<evidence type="ECO:0000256" key="4">
    <source>
        <dbReference type="ARBA" id="ARBA00023163"/>
    </source>
</evidence>
<dbReference type="AlphaFoldDB" id="E6W5N2"/>
<protein>
    <submittedName>
        <fullName evidence="6">LysR substrate-binding protein</fullName>
    </submittedName>
</protein>
<dbReference type="InterPro" id="IPR036390">
    <property type="entry name" value="WH_DNA-bd_sf"/>
</dbReference>
<name>E6W5N2_DESIS</name>
<dbReference type="SUPFAM" id="SSF53850">
    <property type="entry name" value="Periplasmic binding protein-like II"/>
    <property type="match status" value="1"/>
</dbReference>
<evidence type="ECO:0000313" key="6">
    <source>
        <dbReference type="EMBL" id="ADU66063.1"/>
    </source>
</evidence>
<dbReference type="InterPro" id="IPR000847">
    <property type="entry name" value="LysR_HTH_N"/>
</dbReference>
<organism evidence="6 7">
    <name type="scientific">Desulfurispirillum indicum (strain ATCC BAA-1389 / DSM 22839 / S5)</name>
    <dbReference type="NCBI Taxonomy" id="653733"/>
    <lineage>
        <taxon>Bacteria</taxon>
        <taxon>Pseudomonadati</taxon>
        <taxon>Chrysiogenota</taxon>
        <taxon>Chrysiogenia</taxon>
        <taxon>Chrysiogenales</taxon>
        <taxon>Chrysiogenaceae</taxon>
        <taxon>Desulfurispirillum</taxon>
    </lineage>
</organism>
<dbReference type="FunCoup" id="E6W5N2">
    <property type="interactions" value="35"/>
</dbReference>
<comment type="similarity">
    <text evidence="1">Belongs to the LysR transcriptional regulatory family.</text>
</comment>
<dbReference type="Gene3D" id="1.10.10.10">
    <property type="entry name" value="Winged helix-like DNA-binding domain superfamily/Winged helix DNA-binding domain"/>
    <property type="match status" value="1"/>
</dbReference>
<dbReference type="eggNOG" id="COG0583">
    <property type="taxonomic scope" value="Bacteria"/>
</dbReference>
<evidence type="ECO:0000256" key="1">
    <source>
        <dbReference type="ARBA" id="ARBA00009437"/>
    </source>
</evidence>
<proteinExistence type="inferred from homology"/>
<evidence type="ECO:0000256" key="3">
    <source>
        <dbReference type="ARBA" id="ARBA00023125"/>
    </source>
</evidence>
<dbReference type="KEGG" id="din:Selin_1328"/>
<keyword evidence="2" id="KW-0805">Transcription regulation</keyword>
<dbReference type="RefSeq" id="WP_013505944.1">
    <property type="nucleotide sequence ID" value="NC_014836.1"/>
</dbReference>
<accession>E6W5N2</accession>
<dbReference type="SMR" id="E6W5N2"/>
<keyword evidence="4" id="KW-0804">Transcription</keyword>
<sequence>MEHYLLETFITVAKTGSVTRAASELGCVQSNVTTRIRRLEESLGKPLFWRKNRRMTITEAGQALLPYALKILELQAEARSHIQQSRFEQKLTIGSTESCAALHLSSILLAFHQQHPQVRLELVTGTTAEMQQQTAGQKLDCAFVNARGSDAKALHTEIFLMEPMCIVGKQKEADTKGGITVLAFRRGCSYREFLEQHLLQNQVTVGKILEFGSLETLLACAAAGMGYTLLPKGIVQKMGQQPLVEHGIAAPPALATSIIHHWTGDAQPPQVSDFLTLCRQYARRKAEAGVTW</sequence>
<evidence type="ECO:0000313" key="7">
    <source>
        <dbReference type="Proteomes" id="UP000002572"/>
    </source>
</evidence>
<feature type="domain" description="HTH lysR-type" evidence="5">
    <location>
        <begin position="1"/>
        <end position="58"/>
    </location>
</feature>
<dbReference type="GO" id="GO:0000976">
    <property type="term" value="F:transcription cis-regulatory region binding"/>
    <property type="evidence" value="ECO:0007669"/>
    <property type="project" value="TreeGrafter"/>
</dbReference>
<keyword evidence="7" id="KW-1185">Reference proteome</keyword>
<keyword evidence="3" id="KW-0238">DNA-binding</keyword>